<sequence>MLQDGSPAELWRCLQLPEPQQRVLLVARAEGWASRASRARRGRAEAADESDDAAETGCNRSATEM</sequence>
<comment type="caution">
    <text evidence="2">The sequence shown here is derived from an EMBL/GenBank/DDBJ whole genome shotgun (WGS) entry which is preliminary data.</text>
</comment>
<proteinExistence type="predicted"/>
<dbReference type="AlphaFoldDB" id="A0A3N0E8Q6"/>
<dbReference type="InterPro" id="IPR009061">
    <property type="entry name" value="DNA-bd_dom_put_sf"/>
</dbReference>
<evidence type="ECO:0000313" key="3">
    <source>
        <dbReference type="Proteomes" id="UP000269198"/>
    </source>
</evidence>
<dbReference type="EMBL" id="RJMB01000012">
    <property type="protein sequence ID" value="RNL84226.1"/>
    <property type="molecule type" value="Genomic_DNA"/>
</dbReference>
<organism evidence="2 3">
    <name type="scientific">Halostreptopolyspora alba</name>
    <dbReference type="NCBI Taxonomy" id="2487137"/>
    <lineage>
        <taxon>Bacteria</taxon>
        <taxon>Bacillati</taxon>
        <taxon>Actinomycetota</taxon>
        <taxon>Actinomycetes</taxon>
        <taxon>Streptosporangiales</taxon>
        <taxon>Nocardiopsidaceae</taxon>
        <taxon>Halostreptopolyspora</taxon>
    </lineage>
</organism>
<reference evidence="2 3" key="1">
    <citation type="submission" date="2018-11" db="EMBL/GenBank/DDBJ databases">
        <title>The genome draft of YIM 96095.</title>
        <authorList>
            <person name="Tang S.-K."/>
            <person name="Chunyu W.-X."/>
            <person name="Feng Y.-Z."/>
        </authorList>
    </citation>
    <scope>NUCLEOTIDE SEQUENCE [LARGE SCALE GENOMIC DNA]</scope>
    <source>
        <strain evidence="2 3">YIM 96095</strain>
    </source>
</reference>
<gene>
    <name evidence="2" type="ORF">EFW17_13470</name>
</gene>
<keyword evidence="3" id="KW-1185">Reference proteome</keyword>
<evidence type="ECO:0000313" key="2">
    <source>
        <dbReference type="EMBL" id="RNL84226.1"/>
    </source>
</evidence>
<dbReference type="Proteomes" id="UP000269198">
    <property type="component" value="Unassembled WGS sequence"/>
</dbReference>
<dbReference type="SUPFAM" id="SSF46955">
    <property type="entry name" value="Putative DNA-binding domain"/>
    <property type="match status" value="1"/>
</dbReference>
<accession>A0A3N0E8Q6</accession>
<feature type="region of interest" description="Disordered" evidence="1">
    <location>
        <begin position="31"/>
        <end position="65"/>
    </location>
</feature>
<name>A0A3N0E8Q6_9ACTN</name>
<protein>
    <submittedName>
        <fullName evidence="2">Uncharacterized protein</fullName>
    </submittedName>
</protein>
<evidence type="ECO:0000256" key="1">
    <source>
        <dbReference type="SAM" id="MobiDB-lite"/>
    </source>
</evidence>